<evidence type="ECO:0000259" key="2">
    <source>
        <dbReference type="Pfam" id="PF09331"/>
    </source>
</evidence>
<dbReference type="AlphaFoldDB" id="A0A8S0R8L9"/>
<gene>
    <name evidence="3" type="ORF">OLEA9_A000016</name>
</gene>
<reference evidence="3 4" key="1">
    <citation type="submission" date="2019-12" db="EMBL/GenBank/DDBJ databases">
        <authorList>
            <person name="Alioto T."/>
            <person name="Alioto T."/>
            <person name="Gomez Garrido J."/>
        </authorList>
    </citation>
    <scope>NUCLEOTIDE SEQUENCE [LARGE SCALE GENOMIC DNA]</scope>
</reference>
<comment type="caution">
    <text evidence="3">The sequence shown here is derived from an EMBL/GenBank/DDBJ whole genome shotgun (WGS) entry which is preliminary data.</text>
</comment>
<dbReference type="Pfam" id="PF09331">
    <property type="entry name" value="DUF1985"/>
    <property type="match status" value="1"/>
</dbReference>
<evidence type="ECO:0000313" key="3">
    <source>
        <dbReference type="EMBL" id="CAA2974785.1"/>
    </source>
</evidence>
<proteinExistence type="predicted"/>
<feature type="region of interest" description="Disordered" evidence="1">
    <location>
        <begin position="168"/>
        <end position="233"/>
    </location>
</feature>
<feature type="compositionally biased region" description="Acidic residues" evidence="1">
    <location>
        <begin position="205"/>
        <end position="221"/>
    </location>
</feature>
<feature type="region of interest" description="Disordered" evidence="1">
    <location>
        <begin position="369"/>
        <end position="395"/>
    </location>
</feature>
<evidence type="ECO:0000313" key="4">
    <source>
        <dbReference type="Proteomes" id="UP000594638"/>
    </source>
</evidence>
<dbReference type="Proteomes" id="UP000594638">
    <property type="component" value="Unassembled WGS sequence"/>
</dbReference>
<feature type="compositionally biased region" description="Basic and acidic residues" evidence="1">
    <location>
        <begin position="176"/>
        <end position="187"/>
    </location>
</feature>
<dbReference type="InterPro" id="IPR015410">
    <property type="entry name" value="DUF1985"/>
</dbReference>
<evidence type="ECO:0000256" key="1">
    <source>
        <dbReference type="SAM" id="MobiDB-lite"/>
    </source>
</evidence>
<protein>
    <recommendedName>
        <fullName evidence="2">DUF1985 domain-containing protein</fullName>
    </recommendedName>
</protein>
<feature type="domain" description="DUF1985" evidence="2">
    <location>
        <begin position="1"/>
        <end position="88"/>
    </location>
</feature>
<keyword evidence="4" id="KW-1185">Reference proteome</keyword>
<dbReference type="EMBL" id="CACTIH010002197">
    <property type="protein sequence ID" value="CAA2974785.1"/>
    <property type="molecule type" value="Genomic_DNA"/>
</dbReference>
<dbReference type="OrthoDB" id="1194650at2759"/>
<dbReference type="PANTHER" id="PTHR48449">
    <property type="entry name" value="DUF1985 DOMAIN-CONTAINING PROTEIN"/>
    <property type="match status" value="1"/>
</dbReference>
<organism evidence="3 4">
    <name type="scientific">Olea europaea subsp. europaea</name>
    <dbReference type="NCBI Taxonomy" id="158383"/>
    <lineage>
        <taxon>Eukaryota</taxon>
        <taxon>Viridiplantae</taxon>
        <taxon>Streptophyta</taxon>
        <taxon>Embryophyta</taxon>
        <taxon>Tracheophyta</taxon>
        <taxon>Spermatophyta</taxon>
        <taxon>Magnoliopsida</taxon>
        <taxon>eudicotyledons</taxon>
        <taxon>Gunneridae</taxon>
        <taxon>Pentapetalae</taxon>
        <taxon>asterids</taxon>
        <taxon>lamiids</taxon>
        <taxon>Lamiales</taxon>
        <taxon>Oleaceae</taxon>
        <taxon>Oleeae</taxon>
        <taxon>Olea</taxon>
    </lineage>
</organism>
<accession>A0A8S0R8L9</accession>
<name>A0A8S0R8L9_OLEEU</name>
<dbReference type="PANTHER" id="PTHR48449:SF1">
    <property type="entry name" value="DUF1985 DOMAIN-CONTAINING PROTEIN"/>
    <property type="match status" value="1"/>
</dbReference>
<dbReference type="Gramene" id="OE9A000016T1">
    <property type="protein sequence ID" value="OE9A000016C1"/>
    <property type="gene ID" value="OE9A000016"/>
</dbReference>
<sequence>MRFGLQEYAVVTGLRCGLFSKGDDFNLLIERKRLKERYFKSNDKISLAQLQSTVARLSTTRADHYKLGLVLIVEGVFNASDNNVALQENFKRLRGGRRKRLHARCTTFPLPCRFGHTRQFWRLGNASVSESVNECHDFFAGPYESSHSILHVYATLRPTDAEAEQPYFSTLVPQDLDDRVRSGRSGDGETSGDDDIDGQSGSDRDGEDSEDHDGDDSEDTGESSTPLAAPVPSPVRRLMIHTWPVGTFASSLTRGEVEELLLDQRILFEMRLRIVKLEIQQHVTSECTRLRVHYCPSDPICPYHRSALNGRHCQARPTVPNVPILNILFHVTGRSQPPDRAYSHPCTDEEELLVGTEDLPEGADIAPCLDTEHEPLPTPIDDSQDGAATEPSHAAGVSDVEFDGCNVTDGEGKFIACVTSGYVTSA</sequence>